<comment type="caution">
    <text evidence="4">The sequence shown here is derived from an EMBL/GenBank/DDBJ whole genome shotgun (WGS) entry which is preliminary data.</text>
</comment>
<dbReference type="PRINTS" id="PR00662">
    <property type="entry name" value="G6PISOMERASE"/>
</dbReference>
<evidence type="ECO:0000313" key="4">
    <source>
        <dbReference type="EMBL" id="MPM90765.1"/>
    </source>
</evidence>
<evidence type="ECO:0000256" key="2">
    <source>
        <dbReference type="ARBA" id="ARBA00023152"/>
    </source>
</evidence>
<dbReference type="GO" id="GO:0006094">
    <property type="term" value="P:gluconeogenesis"/>
    <property type="evidence" value="ECO:0007669"/>
    <property type="project" value="UniProtKB-KW"/>
</dbReference>
<reference evidence="4" key="1">
    <citation type="submission" date="2019-08" db="EMBL/GenBank/DDBJ databases">
        <authorList>
            <person name="Kucharzyk K."/>
            <person name="Murdoch R.W."/>
            <person name="Higgins S."/>
            <person name="Loffler F."/>
        </authorList>
    </citation>
    <scope>NUCLEOTIDE SEQUENCE</scope>
</reference>
<dbReference type="GO" id="GO:0048029">
    <property type="term" value="F:monosaccharide binding"/>
    <property type="evidence" value="ECO:0007669"/>
    <property type="project" value="TreeGrafter"/>
</dbReference>
<accession>A0A645DNE7</accession>
<proteinExistence type="predicted"/>
<name>A0A645DNE7_9ZZZZ</name>
<dbReference type="EC" id="5.3.1.9" evidence="4"/>
<dbReference type="GO" id="GO:0051156">
    <property type="term" value="P:glucose 6-phosphate metabolic process"/>
    <property type="evidence" value="ECO:0007669"/>
    <property type="project" value="TreeGrafter"/>
</dbReference>
<evidence type="ECO:0000256" key="3">
    <source>
        <dbReference type="ARBA" id="ARBA00023235"/>
    </source>
</evidence>
<dbReference type="InterPro" id="IPR001672">
    <property type="entry name" value="G6P_Isomerase"/>
</dbReference>
<dbReference type="InterPro" id="IPR046348">
    <property type="entry name" value="SIS_dom_sf"/>
</dbReference>
<dbReference type="Pfam" id="PF00342">
    <property type="entry name" value="PGI"/>
    <property type="match status" value="1"/>
</dbReference>
<dbReference type="PANTHER" id="PTHR11469">
    <property type="entry name" value="GLUCOSE-6-PHOSPHATE ISOMERASE"/>
    <property type="match status" value="1"/>
</dbReference>
<dbReference type="SUPFAM" id="SSF53697">
    <property type="entry name" value="SIS domain"/>
    <property type="match status" value="1"/>
</dbReference>
<dbReference type="GO" id="GO:0006096">
    <property type="term" value="P:glycolytic process"/>
    <property type="evidence" value="ECO:0007669"/>
    <property type="project" value="UniProtKB-KW"/>
</dbReference>
<evidence type="ECO:0000256" key="1">
    <source>
        <dbReference type="ARBA" id="ARBA00022432"/>
    </source>
</evidence>
<dbReference type="Gene3D" id="3.40.50.10490">
    <property type="entry name" value="Glucose-6-phosphate isomerase like protein, domain 1"/>
    <property type="match status" value="1"/>
</dbReference>
<dbReference type="EMBL" id="VSSQ01037933">
    <property type="protein sequence ID" value="MPM90765.1"/>
    <property type="molecule type" value="Genomic_DNA"/>
</dbReference>
<sequence>MIAMEALYAARKLSFPKHAAAITMTGSELDKHARGNHWLAVFEMAESIGGRTSETSIVGHLPAALTGVNFRRFLDGACRMDEWTRTVDPRKNPAMMLAAMWYIAGEGKGNRNMVIVPYSDRLILLSRYMQQLVMESLGKELDLDGHTVHQGLNVFGNKGGTDAHAFIQQLNDGRDDFFATFIEVLKDAEKLPITDSSDMGTYLHGFLEGLSAALRGKGRQVITLRIPQISESELGMLIALYERAVAIYAEFVNINAFHQPGVQNYKLAAKSVLSLREKLIAGLGKLNGVKGTAVEIAEKVGCPDDAVEIGGLLDKAAANCPCVSREFCKKSNQWVYTVK</sequence>
<dbReference type="PROSITE" id="PS51463">
    <property type="entry name" value="P_GLUCOSE_ISOMERASE_3"/>
    <property type="match status" value="1"/>
</dbReference>
<protein>
    <submittedName>
        <fullName evidence="4">Glucose-6-phosphate isomerase</fullName>
        <ecNumber evidence="4">5.3.1.9</ecNumber>
    </submittedName>
</protein>
<dbReference type="GO" id="GO:0097367">
    <property type="term" value="F:carbohydrate derivative binding"/>
    <property type="evidence" value="ECO:0007669"/>
    <property type="project" value="InterPro"/>
</dbReference>
<dbReference type="GO" id="GO:0004347">
    <property type="term" value="F:glucose-6-phosphate isomerase activity"/>
    <property type="evidence" value="ECO:0007669"/>
    <property type="project" value="UniProtKB-EC"/>
</dbReference>
<dbReference type="InterPro" id="IPR035482">
    <property type="entry name" value="SIS_PGI_2"/>
</dbReference>
<keyword evidence="3 4" id="KW-0413">Isomerase</keyword>
<dbReference type="FunFam" id="3.40.50.10490:FF:000021">
    <property type="entry name" value="Glucose-6-phosphate isomerase"/>
    <property type="match status" value="1"/>
</dbReference>
<gene>
    <name evidence="4" type="primary">pgi_34</name>
    <name evidence="4" type="ORF">SDC9_137887</name>
</gene>
<keyword evidence="2" id="KW-0324">Glycolysis</keyword>
<dbReference type="PANTHER" id="PTHR11469:SF1">
    <property type="entry name" value="GLUCOSE-6-PHOSPHATE ISOMERASE"/>
    <property type="match status" value="1"/>
</dbReference>
<keyword evidence="1" id="KW-0312">Gluconeogenesis</keyword>
<dbReference type="AlphaFoldDB" id="A0A645DNE7"/>
<dbReference type="GO" id="GO:0005829">
    <property type="term" value="C:cytosol"/>
    <property type="evidence" value="ECO:0007669"/>
    <property type="project" value="TreeGrafter"/>
</dbReference>
<dbReference type="CDD" id="cd05016">
    <property type="entry name" value="SIS_PGI_2"/>
    <property type="match status" value="1"/>
</dbReference>
<organism evidence="4">
    <name type="scientific">bioreactor metagenome</name>
    <dbReference type="NCBI Taxonomy" id="1076179"/>
    <lineage>
        <taxon>unclassified sequences</taxon>
        <taxon>metagenomes</taxon>
        <taxon>ecological metagenomes</taxon>
    </lineage>
</organism>